<dbReference type="InterPro" id="IPR001048">
    <property type="entry name" value="Asp/Glu/Uridylate_kinase"/>
</dbReference>
<dbReference type="GO" id="GO:0003991">
    <property type="term" value="F:acetylglutamate kinase activity"/>
    <property type="evidence" value="ECO:0007669"/>
    <property type="project" value="TreeGrafter"/>
</dbReference>
<evidence type="ECO:0000313" key="11">
    <source>
        <dbReference type="Proteomes" id="UP001321047"/>
    </source>
</evidence>
<dbReference type="HAMAP" id="MF_02082">
    <property type="entry name" value="LysZ"/>
    <property type="match status" value="1"/>
</dbReference>
<evidence type="ECO:0000256" key="3">
    <source>
        <dbReference type="ARBA" id="ARBA00022679"/>
    </source>
</evidence>
<keyword evidence="3 8" id="KW-0808">Transferase</keyword>
<comment type="catalytic activity">
    <reaction evidence="8">
        <text>[amino-group carrier protein]-C-terminal-N-(1,4-dicarboxybutan-1-yl)-L-glutamine + ATP = [amino-group carrier protein]-C-terminal-N-(1-carboxy-5-phosphooxy-5-oxopentan-1-yl)-L-glutamine + ADP</text>
        <dbReference type="Rhea" id="RHEA:41944"/>
        <dbReference type="Rhea" id="RHEA-COMP:9694"/>
        <dbReference type="Rhea" id="RHEA-COMP:9712"/>
        <dbReference type="ChEBI" id="CHEBI:30616"/>
        <dbReference type="ChEBI" id="CHEBI:78499"/>
        <dbReference type="ChEBI" id="CHEBI:78503"/>
        <dbReference type="ChEBI" id="CHEBI:456216"/>
        <dbReference type="EC" id="2.7.2.17"/>
    </reaction>
</comment>
<dbReference type="InterPro" id="IPR001057">
    <property type="entry name" value="Glu/AcGlu_kinase"/>
</dbReference>
<dbReference type="Gene3D" id="3.40.1160.10">
    <property type="entry name" value="Acetylglutamate kinase-like"/>
    <property type="match status" value="1"/>
</dbReference>
<comment type="subcellular location">
    <subcellularLocation>
        <location evidence="8">Cytoplasm</location>
    </subcellularLocation>
</comment>
<dbReference type="PANTHER" id="PTHR23342:SF20">
    <property type="entry name" value="[LYSW]-AMINOADIPATE KINASE"/>
    <property type="match status" value="1"/>
</dbReference>
<dbReference type="EC" id="2.7.2.17" evidence="8"/>
<dbReference type="Pfam" id="PF00696">
    <property type="entry name" value="AA_kinase"/>
    <property type="match status" value="1"/>
</dbReference>
<evidence type="ECO:0000256" key="6">
    <source>
        <dbReference type="ARBA" id="ARBA00022840"/>
    </source>
</evidence>
<comment type="similarity">
    <text evidence="8">Belongs to the acetylglutamate kinase family. LysZ subfamily.</text>
</comment>
<name>A0AAP3E873_9EURY</name>
<feature type="binding site" evidence="8">
    <location>
        <position position="182"/>
    </location>
    <ligand>
        <name>substrate</name>
    </ligand>
</feature>
<keyword evidence="2 8" id="KW-0028">Amino-acid biosynthesis</keyword>
<keyword evidence="8" id="KW-0055">Arginine biosynthesis</keyword>
<evidence type="ECO:0000256" key="1">
    <source>
        <dbReference type="ARBA" id="ARBA00022490"/>
    </source>
</evidence>
<dbReference type="Proteomes" id="UP001321047">
    <property type="component" value="Unassembled WGS sequence"/>
</dbReference>
<dbReference type="InterPro" id="IPR004662">
    <property type="entry name" value="AcgluKinase_fam"/>
</dbReference>
<dbReference type="EMBL" id="JAOPJZ010000019">
    <property type="protein sequence ID" value="MCU4753612.1"/>
    <property type="molecule type" value="Genomic_DNA"/>
</dbReference>
<dbReference type="GO" id="GO:0019878">
    <property type="term" value="P:lysine biosynthetic process via aminoadipic acid"/>
    <property type="evidence" value="ECO:0007669"/>
    <property type="project" value="UniProtKB-UniRule"/>
</dbReference>
<dbReference type="GO" id="GO:0005737">
    <property type="term" value="C:cytoplasm"/>
    <property type="evidence" value="ECO:0007669"/>
    <property type="project" value="UniProtKB-SubCell"/>
</dbReference>
<comment type="pathway">
    <text evidence="8">Amino-acid biosynthesis; L-arginine biosynthesis.</text>
</comment>
<dbReference type="NCBIfam" id="NF010659">
    <property type="entry name" value="PRK14058.1-1"/>
    <property type="match status" value="1"/>
</dbReference>
<evidence type="ECO:0000313" key="10">
    <source>
        <dbReference type="EMBL" id="MCU4753612.1"/>
    </source>
</evidence>
<dbReference type="PANTHER" id="PTHR23342">
    <property type="entry name" value="N-ACETYLGLUTAMATE SYNTHASE"/>
    <property type="match status" value="1"/>
</dbReference>
<gene>
    <name evidence="8" type="primary">lysZ</name>
    <name evidence="10" type="ORF">OB919_16735</name>
</gene>
<comment type="caution">
    <text evidence="10">The sequence shown here is derived from an EMBL/GenBank/DDBJ whole genome shotgun (WGS) entry which is preliminary data.</text>
</comment>
<keyword evidence="11" id="KW-1185">Reference proteome</keyword>
<comment type="function">
    <text evidence="8">Involved in both the arginine and lysine biosynthetic pathways. Phosphorylates the LysW-bound precursors glutamate (for arginine biosynthesis), respectively alpha-aminoadipate (for lysine biosynthesis).</text>
</comment>
<keyword evidence="6 8" id="KW-0067">ATP-binding</keyword>
<feature type="site" description="Transition state stabilizer" evidence="8">
    <location>
        <position position="243"/>
    </location>
</feature>
<evidence type="ECO:0000256" key="7">
    <source>
        <dbReference type="ARBA" id="ARBA00023154"/>
    </source>
</evidence>
<dbReference type="EC" id="2.7.2.19" evidence="8"/>
<dbReference type="NCBIfam" id="TIGR00761">
    <property type="entry name" value="argB"/>
    <property type="match status" value="1"/>
</dbReference>
<dbReference type="NCBIfam" id="NF010661">
    <property type="entry name" value="PRK14058.1-3"/>
    <property type="match status" value="1"/>
</dbReference>
<evidence type="ECO:0000256" key="5">
    <source>
        <dbReference type="ARBA" id="ARBA00022777"/>
    </source>
</evidence>
<keyword evidence="7 8" id="KW-0457">Lysine biosynthesis</keyword>
<evidence type="ECO:0000256" key="4">
    <source>
        <dbReference type="ARBA" id="ARBA00022741"/>
    </source>
</evidence>
<comment type="caution">
    <text evidence="8">Lacks conserved residue(s) required for the propagation of feature annotation.</text>
</comment>
<dbReference type="InterPro" id="IPR037529">
    <property type="entry name" value="LysZ"/>
</dbReference>
<feature type="binding site" evidence="8">
    <location>
        <position position="74"/>
    </location>
    <ligand>
        <name>substrate</name>
    </ligand>
</feature>
<dbReference type="AlphaFoldDB" id="A0AAP3E873"/>
<evidence type="ECO:0000256" key="8">
    <source>
        <dbReference type="HAMAP-Rule" id="MF_02082"/>
    </source>
</evidence>
<dbReference type="PRINTS" id="PR00474">
    <property type="entry name" value="GLU5KINASE"/>
</dbReference>
<organism evidence="10 11">
    <name type="scientific">Natronosalvus hydrolyticus</name>
    <dbReference type="NCBI Taxonomy" id="2979988"/>
    <lineage>
        <taxon>Archaea</taxon>
        <taxon>Methanobacteriati</taxon>
        <taxon>Methanobacteriota</taxon>
        <taxon>Stenosarchaea group</taxon>
        <taxon>Halobacteria</taxon>
        <taxon>Halobacteriales</taxon>
        <taxon>Natrialbaceae</taxon>
        <taxon>Natronosalvus</taxon>
    </lineage>
</organism>
<dbReference type="RefSeq" id="WP_342809923.1">
    <property type="nucleotide sequence ID" value="NZ_JAOPJZ010000019.1"/>
</dbReference>
<dbReference type="PIRSF" id="PIRSF000728">
    <property type="entry name" value="NAGK"/>
    <property type="match status" value="1"/>
</dbReference>
<dbReference type="GO" id="GO:0042450">
    <property type="term" value="P:L-arginine biosynthetic process via ornithine"/>
    <property type="evidence" value="ECO:0007669"/>
    <property type="project" value="UniProtKB-UniRule"/>
</dbReference>
<dbReference type="GO" id="GO:0005524">
    <property type="term" value="F:ATP binding"/>
    <property type="evidence" value="ECO:0007669"/>
    <property type="project" value="UniProtKB-KW"/>
</dbReference>
<sequence length="305" mass="30706">MATNSRLEGETVVVKIGGARAVDPAGALADVADLVVDGTDVVVVHGGSTAVDETLEELGEEPTYVETPGGVVGRFTDERTMDVFKMVMPGKLNTDLVEALQNEGVDAVGLSGVDGQLLAGKRKSAVRIKEDGKKKIKRGDHSGTIETVNSDLLETLFSGGYTPVVGGPVLGGEKDGGFTAVNADADRTAAAVAGALGADLVLLTDVSGIYADPDDESTKIDEATTETALEAVEDAAEGFMTKKVMAAKEALETGATSVVVADANADGPVTSALAGDGTTITPEALGLEGGSVAEDAVAPTGGDST</sequence>
<keyword evidence="4 8" id="KW-0547">Nucleotide-binding</keyword>
<feature type="site" description="Transition state stabilizer" evidence="8">
    <location>
        <position position="15"/>
    </location>
</feature>
<accession>A0AAP3E873</accession>
<dbReference type="SUPFAM" id="SSF53633">
    <property type="entry name" value="Carbamate kinase-like"/>
    <property type="match status" value="1"/>
</dbReference>
<protein>
    <recommendedName>
        <fullName evidence="8">Putative [LysW]-aminoadipate/[LysW]-glutamate kinase</fullName>
        <ecNumber evidence="8">2.7.2.17</ecNumber>
        <ecNumber evidence="8">2.7.2.19</ecNumber>
    </recommendedName>
</protein>
<keyword evidence="1 8" id="KW-0963">Cytoplasm</keyword>
<evidence type="ECO:0000256" key="2">
    <source>
        <dbReference type="ARBA" id="ARBA00022605"/>
    </source>
</evidence>
<comment type="catalytic activity">
    <reaction evidence="8">
        <text>[amino-group carrier protein]-C-terminal-gamma-(L-glutamyl)-L-glutamate + ATP = [amino-group carrier protein]-C-terminal-gamma-(5-phospho-L-glutamyl)-L-glutamate + ADP</text>
        <dbReference type="Rhea" id="RHEA:52632"/>
        <dbReference type="Rhea" id="RHEA-COMP:13311"/>
        <dbReference type="Rhea" id="RHEA-COMP:13313"/>
        <dbReference type="ChEBI" id="CHEBI:30616"/>
        <dbReference type="ChEBI" id="CHEBI:136714"/>
        <dbReference type="ChEBI" id="CHEBI:136717"/>
        <dbReference type="ChEBI" id="CHEBI:456216"/>
        <dbReference type="EC" id="2.7.2.19"/>
    </reaction>
</comment>
<comment type="pathway">
    <text evidence="8">Amino-acid biosynthesis; L-lysine biosynthesis via AAA pathway; L-lysine from L-alpha-aminoadipate (Thermus route): step 2/5.</text>
</comment>
<keyword evidence="5 8" id="KW-0418">Kinase</keyword>
<dbReference type="InterPro" id="IPR036393">
    <property type="entry name" value="AceGlu_kinase-like_sf"/>
</dbReference>
<feature type="domain" description="Aspartate/glutamate/uridylate kinase" evidence="9">
    <location>
        <begin position="11"/>
        <end position="262"/>
    </location>
</feature>
<proteinExistence type="inferred from homology"/>
<evidence type="ECO:0000259" key="9">
    <source>
        <dbReference type="Pfam" id="PF00696"/>
    </source>
</evidence>
<reference evidence="10 11" key="1">
    <citation type="submission" date="2022-09" db="EMBL/GenBank/DDBJ databases">
        <title>Enrichment on poylsaccharides allowed isolation of novel metabolic and taxonomic groups of Haloarchaea.</title>
        <authorList>
            <person name="Sorokin D.Y."/>
            <person name="Elcheninov A.G."/>
            <person name="Khizhniak T.V."/>
            <person name="Kolganova T.V."/>
            <person name="Kublanov I.V."/>
        </authorList>
    </citation>
    <scope>NUCLEOTIDE SEQUENCE [LARGE SCALE GENOMIC DNA]</scope>
    <source>
        <strain evidence="10 11">AArc-curdl1</strain>
    </source>
</reference>